<gene>
    <name evidence="1" type="ORF">G7070_10575</name>
</gene>
<organism evidence="1 2">
    <name type="scientific">Propioniciclava coleopterorum</name>
    <dbReference type="NCBI Taxonomy" id="2714937"/>
    <lineage>
        <taxon>Bacteria</taxon>
        <taxon>Bacillati</taxon>
        <taxon>Actinomycetota</taxon>
        <taxon>Actinomycetes</taxon>
        <taxon>Propionibacteriales</taxon>
        <taxon>Propionibacteriaceae</taxon>
        <taxon>Propioniciclava</taxon>
    </lineage>
</organism>
<proteinExistence type="predicted"/>
<dbReference type="RefSeq" id="WP_166233706.1">
    <property type="nucleotide sequence ID" value="NZ_CP049865.1"/>
</dbReference>
<name>A0A6G7Y738_9ACTN</name>
<evidence type="ECO:0000313" key="2">
    <source>
        <dbReference type="Proteomes" id="UP000501058"/>
    </source>
</evidence>
<evidence type="ECO:0008006" key="3">
    <source>
        <dbReference type="Google" id="ProtNLM"/>
    </source>
</evidence>
<dbReference type="KEGG" id="prv:G7070_10575"/>
<dbReference type="EMBL" id="CP049865">
    <property type="protein sequence ID" value="QIK72632.1"/>
    <property type="molecule type" value="Genomic_DNA"/>
</dbReference>
<protein>
    <recommendedName>
        <fullName evidence="3">Chaperone TorD involved in molybdoenzyme TorA maturation</fullName>
    </recommendedName>
</protein>
<dbReference type="Proteomes" id="UP000501058">
    <property type="component" value="Chromosome"/>
</dbReference>
<evidence type="ECO:0000313" key="1">
    <source>
        <dbReference type="EMBL" id="QIK72632.1"/>
    </source>
</evidence>
<dbReference type="AlphaFoldDB" id="A0A6G7Y738"/>
<reference evidence="1 2" key="1">
    <citation type="submission" date="2020-03" db="EMBL/GenBank/DDBJ databases">
        <title>Propioniciclava sp. nov., isolated from Hydrophilus acuminatus.</title>
        <authorList>
            <person name="Hyun D.-W."/>
            <person name="Bae J.-W."/>
        </authorList>
    </citation>
    <scope>NUCLEOTIDE SEQUENCE [LARGE SCALE GENOMIC DNA]</scope>
    <source>
        <strain evidence="1 2">HDW11</strain>
    </source>
</reference>
<sequence length="189" mass="19619">MTDVTAMGVAAAGFALSQVVLAPPERGFLLRMRDSRARRSWPLHDAASEAGLALVGQGFEAQGVREDWGRLLGPGAEVDALLPDAAALVELYDALGVPAEQRAGVPDGHVGLALMGLAHGVARRAQVEIEGDVAEAERLRGLTADLLLRVRNGVTAAADAVGAGADSTFYRAVPLWIAGYLDAVAEQTA</sequence>
<accession>A0A6G7Y738</accession>
<dbReference type="Gene3D" id="1.10.3480.10">
    <property type="entry name" value="TorD-like"/>
    <property type="match status" value="1"/>
</dbReference>
<keyword evidence="2" id="KW-1185">Reference proteome</keyword>